<accession>A0A1I0BC65</accession>
<evidence type="ECO:0000313" key="2">
    <source>
        <dbReference type="Proteomes" id="UP000198697"/>
    </source>
</evidence>
<dbReference type="AlphaFoldDB" id="A0A1I0BC65"/>
<sequence length="41" mass="4865">MKKGFYQVVEPFLYRAKQAYDRYTEKLSPQPQVREALGLSK</sequence>
<dbReference type="Proteomes" id="UP000198697">
    <property type="component" value="Unassembled WGS sequence"/>
</dbReference>
<protein>
    <submittedName>
        <fullName evidence="1">Uncharacterized protein</fullName>
    </submittedName>
</protein>
<keyword evidence="2" id="KW-1185">Reference proteome</keyword>
<organism evidence="1 2">
    <name type="scientific">Hymenobacter actinosclerus</name>
    <dbReference type="NCBI Taxonomy" id="82805"/>
    <lineage>
        <taxon>Bacteria</taxon>
        <taxon>Pseudomonadati</taxon>
        <taxon>Bacteroidota</taxon>
        <taxon>Cytophagia</taxon>
        <taxon>Cytophagales</taxon>
        <taxon>Hymenobacteraceae</taxon>
        <taxon>Hymenobacter</taxon>
    </lineage>
</organism>
<gene>
    <name evidence="1" type="ORF">SAMN04487998_1008</name>
</gene>
<proteinExistence type="predicted"/>
<name>A0A1I0BC65_9BACT</name>
<reference evidence="2" key="1">
    <citation type="submission" date="2016-10" db="EMBL/GenBank/DDBJ databases">
        <authorList>
            <person name="Varghese N."/>
            <person name="Submissions S."/>
        </authorList>
    </citation>
    <scope>NUCLEOTIDE SEQUENCE [LARGE SCALE GENOMIC DNA]</scope>
    <source>
        <strain evidence="2">DSM 15310</strain>
    </source>
</reference>
<evidence type="ECO:0000313" key="1">
    <source>
        <dbReference type="EMBL" id="SET04091.1"/>
    </source>
</evidence>
<dbReference type="EMBL" id="FOHS01000001">
    <property type="protein sequence ID" value="SET04091.1"/>
    <property type="molecule type" value="Genomic_DNA"/>
</dbReference>